<dbReference type="Proteomes" id="UP000002695">
    <property type="component" value="Chromosome"/>
</dbReference>
<proteinExistence type="predicted"/>
<sequence length="37" mass="4221">MHKKGYCLLTILSGFYFIDSGISIIPSLYAWRNVAIE</sequence>
<dbReference type="PATRIC" id="fig|588858.6.peg.4137"/>
<dbReference type="KEGG" id="seo:STM14_4537"/>
<evidence type="ECO:0000313" key="3">
    <source>
        <dbReference type="Proteomes" id="UP000002695"/>
    </source>
</evidence>
<reference evidence="2 3" key="1">
    <citation type="journal article" date="2010" name="J. Bacteriol.">
        <title>Short-term signatures of evolutionary change in the Salmonella enterica serovar typhimurium 14028 genome.</title>
        <authorList>
            <person name="Jarvik T."/>
            <person name="Smillie C."/>
            <person name="Groisman E.A."/>
            <person name="Ochman H."/>
        </authorList>
    </citation>
    <scope>NUCLEOTIDE SEQUENCE [LARGE SCALE GENOMIC DNA]</scope>
    <source>
        <strain evidence="3">14028s / SGSC 2262</strain>
    </source>
</reference>
<gene>
    <name evidence="2" type="ordered locus">STM14_4537</name>
</gene>
<dbReference type="AlphaFoldDB" id="A0A0F6B8S0"/>
<dbReference type="HOGENOM" id="CLU_3348439_0_0_6"/>
<evidence type="ECO:0000256" key="1">
    <source>
        <dbReference type="SAM" id="Phobius"/>
    </source>
</evidence>
<accession>A0A0F6B8S0</accession>
<dbReference type="EMBL" id="CP001363">
    <property type="protein sequence ID" value="ACY90918.1"/>
    <property type="molecule type" value="Genomic_DNA"/>
</dbReference>
<keyword evidence="1" id="KW-0472">Membrane</keyword>
<keyword evidence="3" id="KW-1185">Reference proteome</keyword>
<keyword evidence="1" id="KW-0812">Transmembrane</keyword>
<organism evidence="2 3">
    <name type="scientific">Salmonella typhimurium (strain 14028s / SGSC 2262)</name>
    <dbReference type="NCBI Taxonomy" id="588858"/>
    <lineage>
        <taxon>Bacteria</taxon>
        <taxon>Pseudomonadati</taxon>
        <taxon>Pseudomonadota</taxon>
        <taxon>Gammaproteobacteria</taxon>
        <taxon>Enterobacterales</taxon>
        <taxon>Enterobacteriaceae</taxon>
        <taxon>Salmonella</taxon>
    </lineage>
</organism>
<protein>
    <submittedName>
        <fullName evidence="2">Uncharacterized protein</fullName>
    </submittedName>
</protein>
<evidence type="ECO:0000313" key="2">
    <source>
        <dbReference type="EMBL" id="ACY90918.1"/>
    </source>
</evidence>
<name>A0A0F6B8S0_SALT1</name>
<keyword evidence="1" id="KW-1133">Transmembrane helix</keyword>
<feature type="transmembrane region" description="Helical" evidence="1">
    <location>
        <begin position="7"/>
        <end position="31"/>
    </location>
</feature>